<reference evidence="1 3" key="2">
    <citation type="journal article" date="2014" name="BMC Genomics">
        <title>An improved genome release (version Mt4.0) for the model legume Medicago truncatula.</title>
        <authorList>
            <person name="Tang H."/>
            <person name="Krishnakumar V."/>
            <person name="Bidwell S."/>
            <person name="Rosen B."/>
            <person name="Chan A."/>
            <person name="Zhou S."/>
            <person name="Gentzbittel L."/>
            <person name="Childs K.L."/>
            <person name="Yandell M."/>
            <person name="Gundlach H."/>
            <person name="Mayer K.F."/>
            <person name="Schwartz D.C."/>
            <person name="Town C.D."/>
        </authorList>
    </citation>
    <scope>GENOME REANNOTATION</scope>
    <source>
        <strain evidence="2 3">cv. Jemalong A17</strain>
    </source>
</reference>
<proteinExistence type="predicted"/>
<accession>G7KPF1</accession>
<sequence>MELGCFFTASLRAIWWFSHFKDNYPVRWSRPYGKAVIRRRRLSMRVERKELSVRWSRPMERPPLGGEGYQRDEASSRFTHLIIFTKIQSQVCRKLVAELKIYQCHSFGRSPLCIN</sequence>
<keyword evidence="3" id="KW-1185">Reference proteome</keyword>
<reference evidence="2" key="3">
    <citation type="submission" date="2015-04" db="UniProtKB">
        <authorList>
            <consortium name="EnsemblPlants"/>
        </authorList>
    </citation>
    <scope>IDENTIFICATION</scope>
    <source>
        <strain evidence="2">cv. Jemalong A17</strain>
    </source>
</reference>
<gene>
    <name evidence="1" type="ordered locus">MTR_6g087860</name>
</gene>
<evidence type="ECO:0000313" key="3">
    <source>
        <dbReference type="Proteomes" id="UP000002051"/>
    </source>
</evidence>
<name>G7KPF1_MEDTR</name>
<dbReference type="EnsemblPlants" id="AES76840">
    <property type="protein sequence ID" value="AES76840"/>
    <property type="gene ID" value="MTR_6g087860"/>
</dbReference>
<evidence type="ECO:0000313" key="1">
    <source>
        <dbReference type="EMBL" id="AES76840.1"/>
    </source>
</evidence>
<evidence type="ECO:0000313" key="2">
    <source>
        <dbReference type="EnsemblPlants" id="AES76840"/>
    </source>
</evidence>
<organism evidence="1 3">
    <name type="scientific">Medicago truncatula</name>
    <name type="common">Barrel medic</name>
    <name type="synonym">Medicago tribuloides</name>
    <dbReference type="NCBI Taxonomy" id="3880"/>
    <lineage>
        <taxon>Eukaryota</taxon>
        <taxon>Viridiplantae</taxon>
        <taxon>Streptophyta</taxon>
        <taxon>Embryophyta</taxon>
        <taxon>Tracheophyta</taxon>
        <taxon>Spermatophyta</taxon>
        <taxon>Magnoliopsida</taxon>
        <taxon>eudicotyledons</taxon>
        <taxon>Gunneridae</taxon>
        <taxon>Pentapetalae</taxon>
        <taxon>rosids</taxon>
        <taxon>fabids</taxon>
        <taxon>Fabales</taxon>
        <taxon>Fabaceae</taxon>
        <taxon>Papilionoideae</taxon>
        <taxon>50 kb inversion clade</taxon>
        <taxon>NPAAA clade</taxon>
        <taxon>Hologalegina</taxon>
        <taxon>IRL clade</taxon>
        <taxon>Trifolieae</taxon>
        <taxon>Medicago</taxon>
    </lineage>
</organism>
<dbReference type="Proteomes" id="UP000002051">
    <property type="component" value="Chromosome 6"/>
</dbReference>
<dbReference type="PaxDb" id="3880-AES76840"/>
<dbReference type="EMBL" id="CM001222">
    <property type="protein sequence ID" value="AES76840.1"/>
    <property type="molecule type" value="Genomic_DNA"/>
</dbReference>
<protein>
    <submittedName>
        <fullName evidence="1 2">Uncharacterized protein</fullName>
    </submittedName>
</protein>
<dbReference type="AlphaFoldDB" id="G7KPF1"/>
<reference evidence="1 3" key="1">
    <citation type="journal article" date="2011" name="Nature">
        <title>The Medicago genome provides insight into the evolution of rhizobial symbioses.</title>
        <authorList>
            <person name="Young N.D."/>
            <person name="Debelle F."/>
            <person name="Oldroyd G.E."/>
            <person name="Geurts R."/>
            <person name="Cannon S.B."/>
            <person name="Udvardi M.K."/>
            <person name="Benedito V.A."/>
            <person name="Mayer K.F."/>
            <person name="Gouzy J."/>
            <person name="Schoof H."/>
            <person name="Van de Peer Y."/>
            <person name="Proost S."/>
            <person name="Cook D.R."/>
            <person name="Meyers B.C."/>
            <person name="Spannagl M."/>
            <person name="Cheung F."/>
            <person name="De Mita S."/>
            <person name="Krishnakumar V."/>
            <person name="Gundlach H."/>
            <person name="Zhou S."/>
            <person name="Mudge J."/>
            <person name="Bharti A.K."/>
            <person name="Murray J.D."/>
            <person name="Naoumkina M.A."/>
            <person name="Rosen B."/>
            <person name="Silverstein K.A."/>
            <person name="Tang H."/>
            <person name="Rombauts S."/>
            <person name="Zhao P.X."/>
            <person name="Zhou P."/>
            <person name="Barbe V."/>
            <person name="Bardou P."/>
            <person name="Bechner M."/>
            <person name="Bellec A."/>
            <person name="Berger A."/>
            <person name="Berges H."/>
            <person name="Bidwell S."/>
            <person name="Bisseling T."/>
            <person name="Choisne N."/>
            <person name="Couloux A."/>
            <person name="Denny R."/>
            <person name="Deshpande S."/>
            <person name="Dai X."/>
            <person name="Doyle J.J."/>
            <person name="Dudez A.M."/>
            <person name="Farmer A.D."/>
            <person name="Fouteau S."/>
            <person name="Franken C."/>
            <person name="Gibelin C."/>
            <person name="Gish J."/>
            <person name="Goldstein S."/>
            <person name="Gonzalez A.J."/>
            <person name="Green P.J."/>
            <person name="Hallab A."/>
            <person name="Hartog M."/>
            <person name="Hua A."/>
            <person name="Humphray S.J."/>
            <person name="Jeong D.H."/>
            <person name="Jing Y."/>
            <person name="Jocker A."/>
            <person name="Kenton S.M."/>
            <person name="Kim D.J."/>
            <person name="Klee K."/>
            <person name="Lai H."/>
            <person name="Lang C."/>
            <person name="Lin S."/>
            <person name="Macmil S.L."/>
            <person name="Magdelenat G."/>
            <person name="Matthews L."/>
            <person name="McCorrison J."/>
            <person name="Monaghan E.L."/>
            <person name="Mun J.H."/>
            <person name="Najar F.Z."/>
            <person name="Nicholson C."/>
            <person name="Noirot C."/>
            <person name="O'Bleness M."/>
            <person name="Paule C.R."/>
            <person name="Poulain J."/>
            <person name="Prion F."/>
            <person name="Qin B."/>
            <person name="Qu C."/>
            <person name="Retzel E.F."/>
            <person name="Riddle C."/>
            <person name="Sallet E."/>
            <person name="Samain S."/>
            <person name="Samson N."/>
            <person name="Sanders I."/>
            <person name="Saurat O."/>
            <person name="Scarpelli C."/>
            <person name="Schiex T."/>
            <person name="Segurens B."/>
            <person name="Severin A.J."/>
            <person name="Sherrier D.J."/>
            <person name="Shi R."/>
            <person name="Sims S."/>
            <person name="Singer S.R."/>
            <person name="Sinharoy S."/>
            <person name="Sterck L."/>
            <person name="Viollet A."/>
            <person name="Wang B.B."/>
            <person name="Wang K."/>
            <person name="Wang M."/>
            <person name="Wang X."/>
            <person name="Warfsmann J."/>
            <person name="Weissenbach J."/>
            <person name="White D.D."/>
            <person name="White J.D."/>
            <person name="Wiley G.B."/>
            <person name="Wincker P."/>
            <person name="Xing Y."/>
            <person name="Yang L."/>
            <person name="Yao Z."/>
            <person name="Ying F."/>
            <person name="Zhai J."/>
            <person name="Zhou L."/>
            <person name="Zuber A."/>
            <person name="Denarie J."/>
            <person name="Dixon R.A."/>
            <person name="May G.D."/>
            <person name="Schwartz D.C."/>
            <person name="Rogers J."/>
            <person name="Quetier F."/>
            <person name="Town C.D."/>
            <person name="Roe B.A."/>
        </authorList>
    </citation>
    <scope>NUCLEOTIDE SEQUENCE [LARGE SCALE GENOMIC DNA]</scope>
    <source>
        <strain evidence="1">A17</strain>
        <strain evidence="2 3">cv. Jemalong A17</strain>
    </source>
</reference>
<dbReference type="HOGENOM" id="CLU_2362932_0_0_1"/>